<protein>
    <submittedName>
        <fullName evidence="1">Uncharacterized protein</fullName>
    </submittedName>
</protein>
<reference evidence="1" key="1">
    <citation type="submission" date="2022-09" db="EMBL/GenBank/DDBJ databases">
        <title>Complete genome sequence of Pseudomonas promysalinigenes strain RL-WG26, a newly isolated PGPR with the potential for plant salinity stress alleviation.</title>
        <authorList>
            <person name="Ren L."/>
            <person name="Wang G."/>
            <person name="Hu H."/>
        </authorList>
    </citation>
    <scope>NUCLEOTIDE SEQUENCE</scope>
    <source>
        <strain evidence="1">RL-WG26</strain>
    </source>
</reference>
<dbReference type="EMBL" id="CP104557">
    <property type="protein sequence ID" value="UXH38283.1"/>
    <property type="molecule type" value="Genomic_DNA"/>
</dbReference>
<proteinExistence type="predicted"/>
<dbReference type="Proteomes" id="UP001064504">
    <property type="component" value="Chromosome"/>
</dbReference>
<organism evidence="1 2">
    <name type="scientific">Pseudomonas promysalinigenes</name>
    <dbReference type="NCBI Taxonomy" id="485898"/>
    <lineage>
        <taxon>Bacteria</taxon>
        <taxon>Pseudomonadati</taxon>
        <taxon>Pseudomonadota</taxon>
        <taxon>Gammaproteobacteria</taxon>
        <taxon>Pseudomonadales</taxon>
        <taxon>Pseudomonadaceae</taxon>
        <taxon>Pseudomonas</taxon>
    </lineage>
</organism>
<gene>
    <name evidence="1" type="ORF">N5C08_14945</name>
</gene>
<evidence type="ECO:0000313" key="2">
    <source>
        <dbReference type="Proteomes" id="UP001064504"/>
    </source>
</evidence>
<keyword evidence="2" id="KW-1185">Reference proteome</keyword>
<accession>A0ABY6AHN8</accession>
<evidence type="ECO:0000313" key="1">
    <source>
        <dbReference type="EMBL" id="UXH38283.1"/>
    </source>
</evidence>
<name>A0ABY6AHN8_9PSED</name>
<sequence>MDAVHCGVTRQRAEPGQRHVIGVTLSPYGRHSFFWRLTNSNFKLLISKCFLTLTGKIKVIFK</sequence>
<dbReference type="RefSeq" id="WP_261743648.1">
    <property type="nucleotide sequence ID" value="NZ_CP104557.1"/>
</dbReference>